<dbReference type="AlphaFoldDB" id="A0A5J5DCB2"/>
<dbReference type="CDD" id="cd06735">
    <property type="entry name" value="PDZ5_MAGI-1_3-like"/>
    <property type="match status" value="1"/>
</dbReference>
<sequence length="474" mass="52998">MGKMKKQRRVFQGDSGGAASLLPHRFVTVRRGSPAAKSGQIRPGDRLEAVEGRSVVTLPHRELAQILRRAGNTLRLTIVPRPSTYSSSLSETTEYDPANRGRKGQRLRPKFLSSPLSESNILCRDDAQSSLCALSALVSQRDSRYYSVDLDRGHSGFGFSLRGGSEYNMGLYVLGLMEGGPASRSLKMQVSDQLVEINGDSTAGMTHSQAVEQIRRGGHRIHLVLKRGNGYVPDYVELSSLSLCMTNSKLGEPCFYVIGRTENTRLRFCFSSLSPAYSDCFILFSPPPLSPCNVCPGREQRIAPSSLLHHPKEQGLAAVDSTGRKGHSSKQKRRSRSLNGRETEKGTGRSRRRRGSEEGGRPALQSPISEREGRSREARDKTRRRRRRKKESQSLPRDALRSYDDSDTERGTVRGEKCERERGRSKSRESQTEERVRKVEGKEPEEKEEEHELPAVEEKVEEVEESVGLEIEES</sequence>
<keyword evidence="4" id="KW-1185">Reference proteome</keyword>
<accession>A0A5J5DCB2</accession>
<dbReference type="FunFam" id="2.30.42.10:FF:000249">
    <property type="entry name" value="membrane-associated guanylate kinase, WW and PDZ domain-containing protein 1-like isoform X2"/>
    <property type="match status" value="1"/>
</dbReference>
<comment type="caution">
    <text evidence="3">The sequence shown here is derived from an EMBL/GenBank/DDBJ whole genome shotgun (WGS) entry which is preliminary data.</text>
</comment>
<feature type="region of interest" description="Disordered" evidence="1">
    <location>
        <begin position="85"/>
        <end position="108"/>
    </location>
</feature>
<feature type="region of interest" description="Disordered" evidence="1">
    <location>
        <begin position="304"/>
        <end position="474"/>
    </location>
</feature>
<gene>
    <name evidence="3" type="ORF">FQN60_002327</name>
</gene>
<feature type="non-terminal residue" evidence="3">
    <location>
        <position position="474"/>
    </location>
</feature>
<dbReference type="Pfam" id="PF00595">
    <property type="entry name" value="PDZ"/>
    <property type="match status" value="2"/>
</dbReference>
<feature type="domain" description="PDZ" evidence="2">
    <location>
        <begin position="29"/>
        <end position="82"/>
    </location>
</feature>
<dbReference type="Proteomes" id="UP000327493">
    <property type="component" value="Chromosome 7"/>
</dbReference>
<dbReference type="GO" id="GO:0007165">
    <property type="term" value="P:signal transduction"/>
    <property type="evidence" value="ECO:0007669"/>
    <property type="project" value="TreeGrafter"/>
</dbReference>
<organism evidence="3 4">
    <name type="scientific">Etheostoma spectabile</name>
    <name type="common">orangethroat darter</name>
    <dbReference type="NCBI Taxonomy" id="54343"/>
    <lineage>
        <taxon>Eukaryota</taxon>
        <taxon>Metazoa</taxon>
        <taxon>Chordata</taxon>
        <taxon>Craniata</taxon>
        <taxon>Vertebrata</taxon>
        <taxon>Euteleostomi</taxon>
        <taxon>Actinopterygii</taxon>
        <taxon>Neopterygii</taxon>
        <taxon>Teleostei</taxon>
        <taxon>Neoteleostei</taxon>
        <taxon>Acanthomorphata</taxon>
        <taxon>Eupercaria</taxon>
        <taxon>Perciformes</taxon>
        <taxon>Percoidei</taxon>
        <taxon>Percidae</taxon>
        <taxon>Etheostomatinae</taxon>
        <taxon>Etheostoma</taxon>
    </lineage>
</organism>
<dbReference type="GO" id="GO:0005911">
    <property type="term" value="C:cell-cell junction"/>
    <property type="evidence" value="ECO:0007669"/>
    <property type="project" value="TreeGrafter"/>
</dbReference>
<feature type="compositionally biased region" description="Basic and acidic residues" evidence="1">
    <location>
        <begin position="398"/>
        <end position="458"/>
    </location>
</feature>
<feature type="domain" description="PDZ" evidence="2">
    <location>
        <begin position="147"/>
        <end position="229"/>
    </location>
</feature>
<dbReference type="SMART" id="SM00228">
    <property type="entry name" value="PDZ"/>
    <property type="match status" value="2"/>
</dbReference>
<dbReference type="PANTHER" id="PTHR10316:SF41">
    <property type="entry name" value="MAGI FAMILY MEMBER, X-LINKED A-RELATED"/>
    <property type="match status" value="1"/>
</dbReference>
<dbReference type="PROSITE" id="PS50106">
    <property type="entry name" value="PDZ"/>
    <property type="match status" value="2"/>
</dbReference>
<feature type="compositionally biased region" description="Acidic residues" evidence="1">
    <location>
        <begin position="459"/>
        <end position="474"/>
    </location>
</feature>
<reference evidence="3 4" key="1">
    <citation type="submission" date="2019-08" db="EMBL/GenBank/DDBJ databases">
        <title>A chromosome-level genome assembly, high-density linkage maps, and genome scans reveal the genomic architecture of hybrid incompatibilities underlying speciation via character displacement in darters (Percidae: Etheostominae).</title>
        <authorList>
            <person name="Moran R.L."/>
            <person name="Catchen J.M."/>
            <person name="Fuller R.C."/>
        </authorList>
    </citation>
    <scope>NUCLEOTIDE SEQUENCE [LARGE SCALE GENOMIC DNA]</scope>
    <source>
        <strain evidence="3">EspeVRDwgs_2016</strain>
        <tissue evidence="3">Muscle</tissue>
    </source>
</reference>
<evidence type="ECO:0000313" key="4">
    <source>
        <dbReference type="Proteomes" id="UP000327493"/>
    </source>
</evidence>
<evidence type="ECO:0000256" key="1">
    <source>
        <dbReference type="SAM" id="MobiDB-lite"/>
    </source>
</evidence>
<feature type="compositionally biased region" description="Basic and acidic residues" evidence="1">
    <location>
        <begin position="369"/>
        <end position="380"/>
    </location>
</feature>
<protein>
    <recommendedName>
        <fullName evidence="2">PDZ domain-containing protein</fullName>
    </recommendedName>
</protein>
<dbReference type="PANTHER" id="PTHR10316">
    <property type="entry name" value="MEMBRANE ASSOCIATED GUANYLATE KINASE-RELATED"/>
    <property type="match status" value="1"/>
</dbReference>
<dbReference type="SUPFAM" id="SSF50156">
    <property type="entry name" value="PDZ domain-like"/>
    <property type="match status" value="2"/>
</dbReference>
<feature type="compositionally biased region" description="Basic residues" evidence="1">
    <location>
        <begin position="381"/>
        <end position="390"/>
    </location>
</feature>
<dbReference type="InterPro" id="IPR001478">
    <property type="entry name" value="PDZ"/>
</dbReference>
<feature type="compositionally biased region" description="Basic residues" evidence="1">
    <location>
        <begin position="324"/>
        <end position="336"/>
    </location>
</feature>
<dbReference type="Gene3D" id="2.30.42.10">
    <property type="match status" value="2"/>
</dbReference>
<dbReference type="InterPro" id="IPR036034">
    <property type="entry name" value="PDZ_sf"/>
</dbReference>
<proteinExistence type="predicted"/>
<dbReference type="EMBL" id="VOFY01000007">
    <property type="protein sequence ID" value="KAA8591384.1"/>
    <property type="molecule type" value="Genomic_DNA"/>
</dbReference>
<evidence type="ECO:0000313" key="3">
    <source>
        <dbReference type="EMBL" id="KAA8591384.1"/>
    </source>
</evidence>
<name>A0A5J5DCB2_9PERO</name>
<evidence type="ECO:0000259" key="2">
    <source>
        <dbReference type="PROSITE" id="PS50106"/>
    </source>
</evidence>
<dbReference type="GO" id="GO:0005737">
    <property type="term" value="C:cytoplasm"/>
    <property type="evidence" value="ECO:0007669"/>
    <property type="project" value="TreeGrafter"/>
</dbReference>